<comment type="cofactor">
    <cofactor evidence="1">
        <name>Fe cation</name>
        <dbReference type="ChEBI" id="CHEBI:24875"/>
    </cofactor>
</comment>
<proteinExistence type="inferred from homology"/>
<evidence type="ECO:0000259" key="8">
    <source>
        <dbReference type="Pfam" id="PF20510"/>
    </source>
</evidence>
<dbReference type="PANTHER" id="PTHR11056:SF0">
    <property type="entry name" value="HOMOGENTISATE 1,2-DIOXYGENASE"/>
    <property type="match status" value="1"/>
</dbReference>
<dbReference type="EMBL" id="BAAAFN010000015">
    <property type="protein sequence ID" value="GAA0232277.1"/>
    <property type="molecule type" value="Genomic_DNA"/>
</dbReference>
<organism evidence="9 10">
    <name type="scientific">Castellaniella daejeonensis</name>
    <dbReference type="NCBI Taxonomy" id="659013"/>
    <lineage>
        <taxon>Bacteria</taxon>
        <taxon>Pseudomonadati</taxon>
        <taxon>Pseudomonadota</taxon>
        <taxon>Betaproteobacteria</taxon>
        <taxon>Burkholderiales</taxon>
        <taxon>Alcaligenaceae</taxon>
        <taxon>Castellaniella</taxon>
    </lineage>
</organism>
<gene>
    <name evidence="9" type="ORF">GCM10009125_21590</name>
</gene>
<reference evidence="9 10" key="1">
    <citation type="journal article" date="2019" name="Int. J. Syst. Evol. Microbiol.">
        <title>The Global Catalogue of Microorganisms (GCM) 10K type strain sequencing project: providing services to taxonomists for standard genome sequencing and annotation.</title>
        <authorList>
            <consortium name="The Broad Institute Genomics Platform"/>
            <consortium name="The Broad Institute Genome Sequencing Center for Infectious Disease"/>
            <person name="Wu L."/>
            <person name="Ma J."/>
        </authorList>
    </citation>
    <scope>NUCLEOTIDE SEQUENCE [LARGE SCALE GENOMIC DNA]</scope>
    <source>
        <strain evidence="9 10">JCM 16240</strain>
    </source>
</reference>
<feature type="domain" description="Homogentisate 1,2-dioxygenase C-terminal" evidence="7">
    <location>
        <begin position="276"/>
        <end position="367"/>
    </location>
</feature>
<evidence type="ECO:0000256" key="2">
    <source>
        <dbReference type="ARBA" id="ARBA00007757"/>
    </source>
</evidence>
<evidence type="ECO:0000256" key="4">
    <source>
        <dbReference type="ARBA" id="ARBA00022964"/>
    </source>
</evidence>
<dbReference type="Proteomes" id="UP001501176">
    <property type="component" value="Unassembled WGS sequence"/>
</dbReference>
<dbReference type="InterPro" id="IPR014710">
    <property type="entry name" value="RmlC-like_jellyroll"/>
</dbReference>
<keyword evidence="6" id="KW-0408">Iron</keyword>
<keyword evidence="5" id="KW-0560">Oxidoreductase</keyword>
<keyword evidence="10" id="KW-1185">Reference proteome</keyword>
<sequence length="385" mass="44193">MHNIIGETLMKNPITFPKAEGIYTRQAHCDIPDGLYEREHGRNGFFGPASHILHTHKPTGWTKWEGPLELTLLDLNRLNDSAPCPWKAQRFMHNGQTQVCFWKFDVSMPDLARNGDGDMILFFHKGEGEFFCDYGHMSYREGDYINIPRGTTWRLETSVRNEVLTIEATEDLFQLPERGITGRHAQFDLAVLDTPKIDEAYKAQYGEHETRVRAKRRQQVTTVTFPYNFLDTAGWHGDCVPVKLNWRDIRELLSDRYHLPPTVHATFLSNTIIVCTFAPRPIESDPGALKVPFYHNNDEFDESIFYHQGNFFSRDNIKPGMFTLHPSGFHHGPHPKAFAAAAANNKGERKYTDEVAVMIDSRYPLELDVLPNGVKVPGYLDSWKE</sequence>
<dbReference type="SUPFAM" id="SSF51182">
    <property type="entry name" value="RmlC-like cupins"/>
    <property type="match status" value="1"/>
</dbReference>
<dbReference type="Pfam" id="PF20510">
    <property type="entry name" value="HgmA_N"/>
    <property type="match status" value="1"/>
</dbReference>
<evidence type="ECO:0000313" key="10">
    <source>
        <dbReference type="Proteomes" id="UP001501176"/>
    </source>
</evidence>
<comment type="caution">
    <text evidence="9">The sequence shown here is derived from an EMBL/GenBank/DDBJ whole genome shotgun (WGS) entry which is preliminary data.</text>
</comment>
<evidence type="ECO:0000256" key="6">
    <source>
        <dbReference type="ARBA" id="ARBA00023004"/>
    </source>
</evidence>
<evidence type="ECO:0000259" key="7">
    <source>
        <dbReference type="Pfam" id="PF04209"/>
    </source>
</evidence>
<comment type="similarity">
    <text evidence="2">Belongs to the homogentisate dioxygenase family.</text>
</comment>
<name>A0ABN0TXH8_9BURK</name>
<dbReference type="InterPro" id="IPR005708">
    <property type="entry name" value="Homogentis_dOase"/>
</dbReference>
<feature type="domain" description="Homogentisate 1,2-dioxygenase N-terminal" evidence="8">
    <location>
        <begin position="99"/>
        <end position="244"/>
    </location>
</feature>
<keyword evidence="3" id="KW-0479">Metal-binding</keyword>
<dbReference type="InterPro" id="IPR046452">
    <property type="entry name" value="HgmA_N"/>
</dbReference>
<evidence type="ECO:0000256" key="3">
    <source>
        <dbReference type="ARBA" id="ARBA00022723"/>
    </source>
</evidence>
<dbReference type="PANTHER" id="PTHR11056">
    <property type="entry name" value="HOMOGENTISATE 1,2-DIOXYGENASE"/>
    <property type="match status" value="1"/>
</dbReference>
<dbReference type="InterPro" id="IPR011051">
    <property type="entry name" value="RmlC_Cupin_sf"/>
</dbReference>
<protein>
    <submittedName>
        <fullName evidence="9">Homogentisate 1,2-dioxygenase</fullName>
    </submittedName>
</protein>
<dbReference type="Gene3D" id="2.60.120.10">
    <property type="entry name" value="Jelly Rolls"/>
    <property type="match status" value="2"/>
</dbReference>
<dbReference type="Pfam" id="PF04209">
    <property type="entry name" value="HgmA_C"/>
    <property type="match status" value="1"/>
</dbReference>
<keyword evidence="4" id="KW-0223">Dioxygenase</keyword>
<evidence type="ECO:0000256" key="1">
    <source>
        <dbReference type="ARBA" id="ARBA00001962"/>
    </source>
</evidence>
<dbReference type="InterPro" id="IPR046451">
    <property type="entry name" value="HgmA_C"/>
</dbReference>
<accession>A0ABN0TXH8</accession>
<evidence type="ECO:0000256" key="5">
    <source>
        <dbReference type="ARBA" id="ARBA00023002"/>
    </source>
</evidence>
<evidence type="ECO:0000313" key="9">
    <source>
        <dbReference type="EMBL" id="GAA0232277.1"/>
    </source>
</evidence>